<reference evidence="2" key="1">
    <citation type="journal article" date="2022" name="Mol. Ecol. Resour.">
        <title>The genomes of chicory, endive, great burdock and yacon provide insights into Asteraceae palaeo-polyploidization history and plant inulin production.</title>
        <authorList>
            <person name="Fan W."/>
            <person name="Wang S."/>
            <person name="Wang H."/>
            <person name="Wang A."/>
            <person name="Jiang F."/>
            <person name="Liu H."/>
            <person name="Zhao H."/>
            <person name="Xu D."/>
            <person name="Zhang Y."/>
        </authorList>
    </citation>
    <scope>NUCLEOTIDE SEQUENCE [LARGE SCALE GENOMIC DNA]</scope>
    <source>
        <strain evidence="2">cv. Niubang</strain>
    </source>
</reference>
<sequence>MMNFFKIRNGQATARQWTTGRDLERRFLRLFPNQIVLLFLLLSLRRVLHHPTMVVELANTENVMAPLLNMAEGVIDQ</sequence>
<evidence type="ECO:0000313" key="2">
    <source>
        <dbReference type="Proteomes" id="UP001055879"/>
    </source>
</evidence>
<dbReference type="EMBL" id="CM042063">
    <property type="protein sequence ID" value="KAI3667894.1"/>
    <property type="molecule type" value="Genomic_DNA"/>
</dbReference>
<protein>
    <submittedName>
        <fullName evidence="1">Uncharacterized protein</fullName>
    </submittedName>
</protein>
<keyword evidence="2" id="KW-1185">Reference proteome</keyword>
<accession>A0ACB8XJQ3</accession>
<proteinExistence type="predicted"/>
<evidence type="ECO:0000313" key="1">
    <source>
        <dbReference type="EMBL" id="KAI3667894.1"/>
    </source>
</evidence>
<reference evidence="1 2" key="2">
    <citation type="journal article" date="2022" name="Mol. Ecol. Resour.">
        <title>The genomes of chicory, endive, great burdock and yacon provide insights into Asteraceae paleo-polyploidization history and plant inulin production.</title>
        <authorList>
            <person name="Fan W."/>
            <person name="Wang S."/>
            <person name="Wang H."/>
            <person name="Wang A."/>
            <person name="Jiang F."/>
            <person name="Liu H."/>
            <person name="Zhao H."/>
            <person name="Xu D."/>
            <person name="Zhang Y."/>
        </authorList>
    </citation>
    <scope>NUCLEOTIDE SEQUENCE [LARGE SCALE GENOMIC DNA]</scope>
    <source>
        <strain evidence="2">cv. Niubang</strain>
    </source>
</reference>
<dbReference type="Proteomes" id="UP001055879">
    <property type="component" value="Linkage Group LG17"/>
</dbReference>
<gene>
    <name evidence="1" type="ORF">L6452_42964</name>
</gene>
<organism evidence="1 2">
    <name type="scientific">Arctium lappa</name>
    <name type="common">Greater burdock</name>
    <name type="synonym">Lappa major</name>
    <dbReference type="NCBI Taxonomy" id="4217"/>
    <lineage>
        <taxon>Eukaryota</taxon>
        <taxon>Viridiplantae</taxon>
        <taxon>Streptophyta</taxon>
        <taxon>Embryophyta</taxon>
        <taxon>Tracheophyta</taxon>
        <taxon>Spermatophyta</taxon>
        <taxon>Magnoliopsida</taxon>
        <taxon>eudicotyledons</taxon>
        <taxon>Gunneridae</taxon>
        <taxon>Pentapetalae</taxon>
        <taxon>asterids</taxon>
        <taxon>campanulids</taxon>
        <taxon>Asterales</taxon>
        <taxon>Asteraceae</taxon>
        <taxon>Carduoideae</taxon>
        <taxon>Cardueae</taxon>
        <taxon>Arctiinae</taxon>
        <taxon>Arctium</taxon>
    </lineage>
</organism>
<name>A0ACB8XJQ3_ARCLA</name>
<comment type="caution">
    <text evidence="1">The sequence shown here is derived from an EMBL/GenBank/DDBJ whole genome shotgun (WGS) entry which is preliminary data.</text>
</comment>